<keyword evidence="1" id="KW-0472">Membrane</keyword>
<feature type="transmembrane region" description="Helical" evidence="1">
    <location>
        <begin position="7"/>
        <end position="27"/>
    </location>
</feature>
<name>A0A9D2QS70_9FIRM</name>
<evidence type="ECO:0000313" key="2">
    <source>
        <dbReference type="EMBL" id="HJD27759.1"/>
    </source>
</evidence>
<dbReference type="EMBL" id="DWUY01000043">
    <property type="protein sequence ID" value="HJD27759.1"/>
    <property type="molecule type" value="Genomic_DNA"/>
</dbReference>
<feature type="transmembrane region" description="Helical" evidence="1">
    <location>
        <begin position="116"/>
        <end position="135"/>
    </location>
</feature>
<evidence type="ECO:0000256" key="1">
    <source>
        <dbReference type="SAM" id="Phobius"/>
    </source>
</evidence>
<feature type="transmembrane region" description="Helical" evidence="1">
    <location>
        <begin position="33"/>
        <end position="51"/>
    </location>
</feature>
<protein>
    <recommendedName>
        <fullName evidence="4">DUF2178 domain-containing protein</fullName>
    </recommendedName>
</protein>
<evidence type="ECO:0000313" key="3">
    <source>
        <dbReference type="Proteomes" id="UP000823892"/>
    </source>
</evidence>
<evidence type="ECO:0008006" key="4">
    <source>
        <dbReference type="Google" id="ProtNLM"/>
    </source>
</evidence>
<accession>A0A9D2QS70</accession>
<dbReference type="Proteomes" id="UP000823892">
    <property type="component" value="Unassembled WGS sequence"/>
</dbReference>
<keyword evidence="1" id="KW-0812">Transmembrane</keyword>
<comment type="caution">
    <text evidence="2">The sequence shown here is derived from an EMBL/GenBank/DDBJ whole genome shotgun (WGS) entry which is preliminary data.</text>
</comment>
<organism evidence="2 3">
    <name type="scientific">Candidatus Blautia avicola</name>
    <dbReference type="NCBI Taxonomy" id="2838483"/>
    <lineage>
        <taxon>Bacteria</taxon>
        <taxon>Bacillati</taxon>
        <taxon>Bacillota</taxon>
        <taxon>Clostridia</taxon>
        <taxon>Lachnospirales</taxon>
        <taxon>Lachnospiraceae</taxon>
        <taxon>Blautia</taxon>
    </lineage>
</organism>
<gene>
    <name evidence="2" type="ORF">H9914_01985</name>
</gene>
<proteinExistence type="predicted"/>
<dbReference type="Pfam" id="PF20040">
    <property type="entry name" value="DUF6442"/>
    <property type="match status" value="1"/>
</dbReference>
<keyword evidence="1" id="KW-1133">Transmembrane helix</keyword>
<dbReference type="AlphaFoldDB" id="A0A9D2QS70"/>
<sequence length="143" mass="15809">MKAKITEYAVTIIGLLLLAAGLCLLKMNGTPQGIMFALPYVCIGIGCGLFGQGMGNIISERAVHSNPEIQKKLEIEKNDERNIAIANRAKGKAYDMMTFVYGALMVSFALMGIDMIAVLLLVFAYLLVHGFALYYRFKFDKEM</sequence>
<dbReference type="InterPro" id="IPR045620">
    <property type="entry name" value="DUF6442"/>
</dbReference>
<reference evidence="2" key="2">
    <citation type="submission" date="2021-04" db="EMBL/GenBank/DDBJ databases">
        <authorList>
            <person name="Gilroy R."/>
        </authorList>
    </citation>
    <scope>NUCLEOTIDE SEQUENCE</scope>
    <source>
        <strain evidence="2">ChiBcec6-4105</strain>
    </source>
</reference>
<reference evidence="2" key="1">
    <citation type="journal article" date="2021" name="PeerJ">
        <title>Extensive microbial diversity within the chicken gut microbiome revealed by metagenomics and culture.</title>
        <authorList>
            <person name="Gilroy R."/>
            <person name="Ravi A."/>
            <person name="Getino M."/>
            <person name="Pursley I."/>
            <person name="Horton D.L."/>
            <person name="Alikhan N.F."/>
            <person name="Baker D."/>
            <person name="Gharbi K."/>
            <person name="Hall N."/>
            <person name="Watson M."/>
            <person name="Adriaenssens E.M."/>
            <person name="Foster-Nyarko E."/>
            <person name="Jarju S."/>
            <person name="Secka A."/>
            <person name="Antonio M."/>
            <person name="Oren A."/>
            <person name="Chaudhuri R.R."/>
            <person name="La Ragione R."/>
            <person name="Hildebrand F."/>
            <person name="Pallen M.J."/>
        </authorList>
    </citation>
    <scope>NUCLEOTIDE SEQUENCE</scope>
    <source>
        <strain evidence="2">ChiBcec6-4105</strain>
    </source>
</reference>